<dbReference type="SMART" id="SM00192">
    <property type="entry name" value="LDLa"/>
    <property type="match status" value="1"/>
</dbReference>
<evidence type="ECO:0000256" key="3">
    <source>
        <dbReference type="SAM" id="Phobius"/>
    </source>
</evidence>
<protein>
    <recommendedName>
        <fullName evidence="6">CUB domain-containing protein</fullName>
    </recommendedName>
</protein>
<feature type="transmembrane region" description="Helical" evidence="3">
    <location>
        <begin position="236"/>
        <end position="258"/>
    </location>
</feature>
<evidence type="ECO:0000256" key="2">
    <source>
        <dbReference type="PROSITE-ProRule" id="PRU00124"/>
    </source>
</evidence>
<reference evidence="4 5" key="1">
    <citation type="submission" date="2013-11" db="EMBL/GenBank/DDBJ databases">
        <title>Genome sequencing of Stegodyphus mimosarum.</title>
        <authorList>
            <person name="Bechsgaard J."/>
        </authorList>
    </citation>
    <scope>NUCLEOTIDE SEQUENCE [LARGE SCALE GENOMIC DNA]</scope>
</reference>
<comment type="caution">
    <text evidence="2">Lacks conserved residue(s) required for the propagation of feature annotation.</text>
</comment>
<keyword evidence="3" id="KW-1133">Transmembrane helix</keyword>
<dbReference type="InterPro" id="IPR036055">
    <property type="entry name" value="LDL_receptor-like_sf"/>
</dbReference>
<evidence type="ECO:0000313" key="5">
    <source>
        <dbReference type="Proteomes" id="UP000054359"/>
    </source>
</evidence>
<evidence type="ECO:0008006" key="6">
    <source>
        <dbReference type="Google" id="ProtNLM"/>
    </source>
</evidence>
<dbReference type="PANTHER" id="PTHR24652">
    <property type="entry name" value="LOW-DENSITY LIPOPROTEIN RECEPTOR CLASS A DOMAIN-CONTAINING PROTEIN 2"/>
    <property type="match status" value="1"/>
</dbReference>
<name>A0A087TZY0_STEMI</name>
<dbReference type="InterPro" id="IPR042333">
    <property type="entry name" value="LRAD2/Mig-13-like"/>
</dbReference>
<organism evidence="4 5">
    <name type="scientific">Stegodyphus mimosarum</name>
    <name type="common">African social velvet spider</name>
    <dbReference type="NCBI Taxonomy" id="407821"/>
    <lineage>
        <taxon>Eukaryota</taxon>
        <taxon>Metazoa</taxon>
        <taxon>Ecdysozoa</taxon>
        <taxon>Arthropoda</taxon>
        <taxon>Chelicerata</taxon>
        <taxon>Arachnida</taxon>
        <taxon>Araneae</taxon>
        <taxon>Araneomorphae</taxon>
        <taxon>Entelegynae</taxon>
        <taxon>Eresoidea</taxon>
        <taxon>Eresidae</taxon>
        <taxon>Stegodyphus</taxon>
    </lineage>
</organism>
<dbReference type="CDD" id="cd00112">
    <property type="entry name" value="LDLa"/>
    <property type="match status" value="1"/>
</dbReference>
<dbReference type="EMBL" id="KK117509">
    <property type="protein sequence ID" value="KFM70669.1"/>
    <property type="molecule type" value="Genomic_DNA"/>
</dbReference>
<dbReference type="Gene3D" id="4.10.400.10">
    <property type="entry name" value="Low-density Lipoprotein Receptor"/>
    <property type="match status" value="1"/>
</dbReference>
<proteinExistence type="predicted"/>
<evidence type="ECO:0000313" key="4">
    <source>
        <dbReference type="EMBL" id="KFM70669.1"/>
    </source>
</evidence>
<dbReference type="AlphaFoldDB" id="A0A087TZY0"/>
<keyword evidence="3" id="KW-0812">Transmembrane</keyword>
<keyword evidence="1 2" id="KW-1015">Disulfide bond</keyword>
<dbReference type="InterPro" id="IPR002172">
    <property type="entry name" value="LDrepeatLR_classA_rpt"/>
</dbReference>
<dbReference type="Pfam" id="PF00057">
    <property type="entry name" value="Ldl_recept_a"/>
    <property type="match status" value="1"/>
</dbReference>
<sequence>MQLLGFKEKPEKYAVFTFLLALIAGIPAVSGNNGDEAYKRYYVEKACSNGSLTIRLAGTGPMSAGILMATSRTSYSLHMTCTITLVAPHLHYVLVSLRETGFRVDLNGNCKDYLLIDKPICETMTRLDEERHYTSLYNSVPNVMNLIYHTSDDLDNKTLSGYPGFTLIFTAFQKASDLGGSCSGKGNNSDSSFRCSNSYCIWSGLTCDGHNNCGDLSDEETYGNSNCGGKSGGSTVLIILGLLILFLLIIMCVATLLCSKNEAVRRFSTRLRSRTISFLPRLPSR</sequence>
<feature type="non-terminal residue" evidence="4">
    <location>
        <position position="285"/>
    </location>
</feature>
<dbReference type="Proteomes" id="UP000054359">
    <property type="component" value="Unassembled WGS sequence"/>
</dbReference>
<evidence type="ECO:0000256" key="1">
    <source>
        <dbReference type="ARBA" id="ARBA00023157"/>
    </source>
</evidence>
<dbReference type="OrthoDB" id="6423230at2759"/>
<dbReference type="SUPFAM" id="SSF57424">
    <property type="entry name" value="LDL receptor-like module"/>
    <property type="match status" value="1"/>
</dbReference>
<accession>A0A087TZY0</accession>
<dbReference type="OMA" id="HYLEREC"/>
<dbReference type="PROSITE" id="PS50068">
    <property type="entry name" value="LDLRA_2"/>
    <property type="match status" value="1"/>
</dbReference>
<gene>
    <name evidence="4" type="ORF">X975_20494</name>
</gene>
<feature type="disulfide bond" evidence="2">
    <location>
        <begin position="195"/>
        <end position="213"/>
    </location>
</feature>
<keyword evidence="3" id="KW-0472">Membrane</keyword>
<keyword evidence="5" id="KW-1185">Reference proteome</keyword>